<dbReference type="AlphaFoldDB" id="A0A2W4D0F5"/>
<dbReference type="RefSeq" id="WP_111158329.1">
    <property type="nucleotide sequence ID" value="NZ_PCDP01000001.1"/>
</dbReference>
<keyword evidence="3" id="KW-1185">Reference proteome</keyword>
<sequence length="256" mass="27069">MCTALGNDRRHPAASLLTATMLVGGLLLPLPAFAFSLSGGPVLQPAVTQHAPAAKEKPVQQALEAPSKTIPMPDPLVNDKAGQGTGSGTGSGNSAADSKSVEVLYDINKAPEPVRKLREMIVEAAASGDLERLRPLMNVGGGLNQTQITADDPGEDPIKSLHDLSGDADGIEVLSILLDIMSTGFAHVGAGTPDEMYVWPYFAQKDIKTLTAPEKVDLMRIVTAGDYSDMLEFGGYNFYRVGITPDGKWKFFSAGE</sequence>
<evidence type="ECO:0000313" key="3">
    <source>
        <dbReference type="Proteomes" id="UP000248925"/>
    </source>
</evidence>
<dbReference type="Proteomes" id="UP000248925">
    <property type="component" value="Unassembled WGS sequence"/>
</dbReference>
<organism evidence="2 3">
    <name type="scientific">Rhizobium tubonense</name>
    <dbReference type="NCBI Taxonomy" id="484088"/>
    <lineage>
        <taxon>Bacteria</taxon>
        <taxon>Pseudomonadati</taxon>
        <taxon>Pseudomonadota</taxon>
        <taxon>Alphaproteobacteria</taxon>
        <taxon>Hyphomicrobiales</taxon>
        <taxon>Rhizobiaceae</taxon>
        <taxon>Rhizobium/Agrobacterium group</taxon>
        <taxon>Rhizobium</taxon>
    </lineage>
</organism>
<gene>
    <name evidence="2" type="ORF">CPY51_01820</name>
</gene>
<feature type="region of interest" description="Disordered" evidence="1">
    <location>
        <begin position="48"/>
        <end position="97"/>
    </location>
</feature>
<dbReference type="EMBL" id="PCDP01000001">
    <property type="protein sequence ID" value="PZM17001.1"/>
    <property type="molecule type" value="Genomic_DNA"/>
</dbReference>
<name>A0A2W4D0F5_9HYPH</name>
<evidence type="ECO:0000313" key="2">
    <source>
        <dbReference type="EMBL" id="PZM17001.1"/>
    </source>
</evidence>
<evidence type="ECO:0008006" key="4">
    <source>
        <dbReference type="Google" id="ProtNLM"/>
    </source>
</evidence>
<evidence type="ECO:0000256" key="1">
    <source>
        <dbReference type="SAM" id="MobiDB-lite"/>
    </source>
</evidence>
<proteinExistence type="predicted"/>
<protein>
    <recommendedName>
        <fullName evidence="4">Fibronectin attachment protein</fullName>
    </recommendedName>
</protein>
<comment type="caution">
    <text evidence="2">The sequence shown here is derived from an EMBL/GenBank/DDBJ whole genome shotgun (WGS) entry which is preliminary data.</text>
</comment>
<accession>A0A2W4D0F5</accession>
<dbReference type="OrthoDB" id="9809589at2"/>
<reference evidence="2 3" key="1">
    <citation type="journal article" date="2018" name="Sci. Rep.">
        <title>Rhizobium tumorigenes sp. nov., a novel plant tumorigenic bacterium isolated from cane gall tumors on thornless blackberry.</title>
        <authorList>
            <person name="Kuzmanovi N."/>
            <person name="Smalla K."/>
            <person name="Gronow S."/>
            <person name="PuBawska J."/>
        </authorList>
    </citation>
    <scope>NUCLEOTIDE SEQUENCE [LARGE SCALE GENOMIC DNA]</scope>
    <source>
        <strain evidence="2 3">CCBAU 85046</strain>
    </source>
</reference>